<protein>
    <submittedName>
        <fullName evidence="3">7768_t:CDS:1</fullName>
    </submittedName>
</protein>
<dbReference type="OrthoDB" id="25503at2759"/>
<dbReference type="InterPro" id="IPR050618">
    <property type="entry name" value="Ubq-SigPath_Reg"/>
</dbReference>
<gene>
    <name evidence="3" type="ORF">FWILDA_LOCUS3728</name>
</gene>
<comment type="caution">
    <text evidence="3">The sequence shown here is derived from an EMBL/GenBank/DDBJ whole genome shotgun (WGS) entry which is preliminary data.</text>
</comment>
<dbReference type="SUPFAM" id="SSF49899">
    <property type="entry name" value="Concanavalin A-like lectins/glucanases"/>
    <property type="match status" value="1"/>
</dbReference>
<dbReference type="EMBL" id="CAMKVN010000514">
    <property type="protein sequence ID" value="CAI2168728.1"/>
    <property type="molecule type" value="Genomic_DNA"/>
</dbReference>
<sequence length="166" mass="17803">MDPNTVKRAASNLQREEQKAKGYTPAGGAAARAQSIADRAARGQTIVQDNPIEQNIDAVDAEAVNDASRMLNREESKLYGGVIPPDTAGWEDSSWGYHGDDGNTYLNNDGKSYGPKFMTGDTIGCSLNIRNNTVFYTRNGVNLGIAFRDLKTALYPCVGILSPGGT</sequence>
<dbReference type="Pfam" id="PF00622">
    <property type="entry name" value="SPRY"/>
    <property type="match status" value="1"/>
</dbReference>
<evidence type="ECO:0000313" key="4">
    <source>
        <dbReference type="Proteomes" id="UP001153678"/>
    </source>
</evidence>
<evidence type="ECO:0000256" key="1">
    <source>
        <dbReference type="SAM" id="MobiDB-lite"/>
    </source>
</evidence>
<keyword evidence="4" id="KW-1185">Reference proteome</keyword>
<dbReference type="InterPro" id="IPR001870">
    <property type="entry name" value="B30.2/SPRY"/>
</dbReference>
<dbReference type="InterPro" id="IPR013320">
    <property type="entry name" value="ConA-like_dom_sf"/>
</dbReference>
<accession>A0A9W4SGI1</accession>
<proteinExistence type="predicted"/>
<feature type="domain" description="B30.2/SPRY" evidence="2">
    <location>
        <begin position="1"/>
        <end position="166"/>
    </location>
</feature>
<feature type="region of interest" description="Disordered" evidence="1">
    <location>
        <begin position="1"/>
        <end position="29"/>
    </location>
</feature>
<dbReference type="InterPro" id="IPR003877">
    <property type="entry name" value="SPRY_dom"/>
</dbReference>
<feature type="non-terminal residue" evidence="3">
    <location>
        <position position="166"/>
    </location>
</feature>
<dbReference type="Gene3D" id="2.60.120.920">
    <property type="match status" value="1"/>
</dbReference>
<evidence type="ECO:0000313" key="3">
    <source>
        <dbReference type="EMBL" id="CAI2168728.1"/>
    </source>
</evidence>
<dbReference type="InterPro" id="IPR043136">
    <property type="entry name" value="B30.2/SPRY_sf"/>
</dbReference>
<organism evidence="3 4">
    <name type="scientific">Funneliformis geosporum</name>
    <dbReference type="NCBI Taxonomy" id="1117311"/>
    <lineage>
        <taxon>Eukaryota</taxon>
        <taxon>Fungi</taxon>
        <taxon>Fungi incertae sedis</taxon>
        <taxon>Mucoromycota</taxon>
        <taxon>Glomeromycotina</taxon>
        <taxon>Glomeromycetes</taxon>
        <taxon>Glomerales</taxon>
        <taxon>Glomeraceae</taxon>
        <taxon>Funneliformis</taxon>
    </lineage>
</organism>
<dbReference type="SMART" id="SM00449">
    <property type="entry name" value="SPRY"/>
    <property type="match status" value="1"/>
</dbReference>
<dbReference type="PROSITE" id="PS50188">
    <property type="entry name" value="B302_SPRY"/>
    <property type="match status" value="1"/>
</dbReference>
<dbReference type="AlphaFoldDB" id="A0A9W4SGI1"/>
<evidence type="ECO:0000259" key="2">
    <source>
        <dbReference type="PROSITE" id="PS50188"/>
    </source>
</evidence>
<dbReference type="PANTHER" id="PTHR12864">
    <property type="entry name" value="RAN BINDING PROTEIN 9-RELATED"/>
    <property type="match status" value="1"/>
</dbReference>
<name>A0A9W4SGI1_9GLOM</name>
<dbReference type="Proteomes" id="UP001153678">
    <property type="component" value="Unassembled WGS sequence"/>
</dbReference>
<reference evidence="3" key="1">
    <citation type="submission" date="2022-08" db="EMBL/GenBank/DDBJ databases">
        <authorList>
            <person name="Kallberg Y."/>
            <person name="Tangrot J."/>
            <person name="Rosling A."/>
        </authorList>
    </citation>
    <scope>NUCLEOTIDE SEQUENCE</scope>
    <source>
        <strain evidence="3">Wild A</strain>
    </source>
</reference>